<dbReference type="InterPro" id="IPR013106">
    <property type="entry name" value="Ig_V-set"/>
</dbReference>
<organism evidence="4 5">
    <name type="scientific">Carassius auratus</name>
    <name type="common">Goldfish</name>
    <dbReference type="NCBI Taxonomy" id="7957"/>
    <lineage>
        <taxon>Eukaryota</taxon>
        <taxon>Metazoa</taxon>
        <taxon>Chordata</taxon>
        <taxon>Craniata</taxon>
        <taxon>Vertebrata</taxon>
        <taxon>Euteleostomi</taxon>
        <taxon>Actinopterygii</taxon>
        <taxon>Neopterygii</taxon>
        <taxon>Teleostei</taxon>
        <taxon>Ostariophysi</taxon>
        <taxon>Cypriniformes</taxon>
        <taxon>Cyprinidae</taxon>
        <taxon>Cyprininae</taxon>
        <taxon>Carassius</taxon>
    </lineage>
</organism>
<proteinExistence type="predicted"/>
<dbReference type="SMART" id="SM00409">
    <property type="entry name" value="IG"/>
    <property type="match status" value="2"/>
</dbReference>
<feature type="signal peptide" evidence="2">
    <location>
        <begin position="1"/>
        <end position="20"/>
    </location>
</feature>
<keyword evidence="1" id="KW-1133">Transmembrane helix</keyword>
<feature type="domain" description="Immunoglobulin" evidence="3">
    <location>
        <begin position="27"/>
        <end position="126"/>
    </location>
</feature>
<keyword evidence="1" id="KW-0812">Transmembrane</keyword>
<dbReference type="RefSeq" id="XP_026105040.1">
    <property type="nucleotide sequence ID" value="XM_026249255.1"/>
</dbReference>
<dbReference type="SUPFAM" id="SSF48726">
    <property type="entry name" value="Immunoglobulin"/>
    <property type="match status" value="2"/>
</dbReference>
<dbReference type="Gene3D" id="2.60.40.10">
    <property type="entry name" value="Immunoglobulins"/>
    <property type="match status" value="2"/>
</dbReference>
<evidence type="ECO:0000313" key="4">
    <source>
        <dbReference type="Proteomes" id="UP000515129"/>
    </source>
</evidence>
<reference evidence="5" key="1">
    <citation type="submission" date="2025-08" db="UniProtKB">
        <authorList>
            <consortium name="RefSeq"/>
        </authorList>
    </citation>
    <scope>IDENTIFICATION</scope>
    <source>
        <strain evidence="5">Wakin</strain>
        <tissue evidence="5">Muscle</tissue>
    </source>
</reference>
<evidence type="ECO:0000259" key="3">
    <source>
        <dbReference type="SMART" id="SM00409"/>
    </source>
</evidence>
<protein>
    <submittedName>
        <fullName evidence="5">Uncharacterized protein LOC113076557</fullName>
    </submittedName>
</protein>
<name>A0A6P6N779_CARAU</name>
<dbReference type="InterPro" id="IPR036179">
    <property type="entry name" value="Ig-like_dom_sf"/>
</dbReference>
<feature type="domain" description="Immunoglobulin" evidence="3">
    <location>
        <begin position="132"/>
        <end position="230"/>
    </location>
</feature>
<dbReference type="InterPro" id="IPR003599">
    <property type="entry name" value="Ig_sub"/>
</dbReference>
<keyword evidence="1" id="KW-0472">Membrane</keyword>
<dbReference type="PANTHER" id="PTHR21063:SF4">
    <property type="entry name" value="CD48 ANTIGEN-RELATED"/>
    <property type="match status" value="1"/>
</dbReference>
<evidence type="ECO:0000256" key="2">
    <source>
        <dbReference type="SAM" id="SignalP"/>
    </source>
</evidence>
<feature type="chain" id="PRO_5027748084" evidence="2">
    <location>
        <begin position="21"/>
        <end position="347"/>
    </location>
</feature>
<dbReference type="InterPro" id="IPR013783">
    <property type="entry name" value="Ig-like_fold"/>
</dbReference>
<accession>A0A6P6N779</accession>
<keyword evidence="4" id="KW-1185">Reference proteome</keyword>
<dbReference type="Proteomes" id="UP000515129">
    <property type="component" value="Unplaced"/>
</dbReference>
<gene>
    <name evidence="5" type="primary">LOC113076557</name>
</gene>
<sequence>MVYPFVLFSLGLGSLVGVFGVEMEDGIKSVSVMKGDPVTLNPDFTEKQKYLLIQWKFRSTRIAEVNRLAQTNSTYDGPDERFRGRLKLDQTGSLTITNTSTTDSGLYQLTVVKKETIYISFNVTVYDLTEEENSILVIEGDSVTLNPEVTKAQRYLLIQWMYRSTRIAEVNRLSKTSHTYDADGRFRGRLKLDQTGSLTITNTSTADSGLYQLAIVNKETSYMDYKVIVYRRSTNTNYVTSSGAAISSTLNQTENANITETSKRSSGKSLGLYGEQHCCSSTEAVIRMLLSVLVAVAAVAVLVYDIRSTRSELDMTEETEDLYETFGGRSDHKCELRRGFGSQYVQM</sequence>
<feature type="transmembrane region" description="Helical" evidence="1">
    <location>
        <begin position="284"/>
        <end position="304"/>
    </location>
</feature>
<dbReference type="KEGG" id="caua:113076557"/>
<dbReference type="GeneID" id="113076557"/>
<evidence type="ECO:0000313" key="5">
    <source>
        <dbReference type="RefSeq" id="XP_026105040.1"/>
    </source>
</evidence>
<evidence type="ECO:0000256" key="1">
    <source>
        <dbReference type="SAM" id="Phobius"/>
    </source>
</evidence>
<dbReference type="AlphaFoldDB" id="A0A6P6N779"/>
<dbReference type="Pfam" id="PF07686">
    <property type="entry name" value="V-set"/>
    <property type="match status" value="2"/>
</dbReference>
<dbReference type="PANTHER" id="PTHR21063">
    <property type="entry name" value="LFA-3"/>
    <property type="match status" value="1"/>
</dbReference>
<keyword evidence="2" id="KW-0732">Signal</keyword>
<dbReference type="OrthoDB" id="8865345at2759"/>